<comment type="caution">
    <text evidence="2">The sequence shown here is derived from an EMBL/GenBank/DDBJ whole genome shotgun (WGS) entry which is preliminary data.</text>
</comment>
<protein>
    <submittedName>
        <fullName evidence="2">Uncharacterized protein</fullName>
    </submittedName>
</protein>
<proteinExistence type="predicted"/>
<organism evidence="2 3">
    <name type="scientific">Cercophora scortea</name>
    <dbReference type="NCBI Taxonomy" id="314031"/>
    <lineage>
        <taxon>Eukaryota</taxon>
        <taxon>Fungi</taxon>
        <taxon>Dikarya</taxon>
        <taxon>Ascomycota</taxon>
        <taxon>Pezizomycotina</taxon>
        <taxon>Sordariomycetes</taxon>
        <taxon>Sordariomycetidae</taxon>
        <taxon>Sordariales</taxon>
        <taxon>Lasiosphaeriaceae</taxon>
        <taxon>Cercophora</taxon>
    </lineage>
</organism>
<gene>
    <name evidence="2" type="ORF">B0T19DRAFT_150762</name>
</gene>
<feature type="region of interest" description="Disordered" evidence="1">
    <location>
        <begin position="66"/>
        <end position="90"/>
    </location>
</feature>
<name>A0AAE0ILJ9_9PEZI</name>
<evidence type="ECO:0000313" key="3">
    <source>
        <dbReference type="Proteomes" id="UP001286456"/>
    </source>
</evidence>
<evidence type="ECO:0000313" key="2">
    <source>
        <dbReference type="EMBL" id="KAK3327012.1"/>
    </source>
</evidence>
<reference evidence="2" key="1">
    <citation type="journal article" date="2023" name="Mol. Phylogenet. Evol.">
        <title>Genome-scale phylogeny and comparative genomics of the fungal order Sordariales.</title>
        <authorList>
            <person name="Hensen N."/>
            <person name="Bonometti L."/>
            <person name="Westerberg I."/>
            <person name="Brannstrom I.O."/>
            <person name="Guillou S."/>
            <person name="Cros-Aarteil S."/>
            <person name="Calhoun S."/>
            <person name="Haridas S."/>
            <person name="Kuo A."/>
            <person name="Mondo S."/>
            <person name="Pangilinan J."/>
            <person name="Riley R."/>
            <person name="LaButti K."/>
            <person name="Andreopoulos B."/>
            <person name="Lipzen A."/>
            <person name="Chen C."/>
            <person name="Yan M."/>
            <person name="Daum C."/>
            <person name="Ng V."/>
            <person name="Clum A."/>
            <person name="Steindorff A."/>
            <person name="Ohm R.A."/>
            <person name="Martin F."/>
            <person name="Silar P."/>
            <person name="Natvig D.O."/>
            <person name="Lalanne C."/>
            <person name="Gautier V."/>
            <person name="Ament-Velasquez S.L."/>
            <person name="Kruys A."/>
            <person name="Hutchinson M.I."/>
            <person name="Powell A.J."/>
            <person name="Barry K."/>
            <person name="Miller A.N."/>
            <person name="Grigoriev I.V."/>
            <person name="Debuchy R."/>
            <person name="Gladieux P."/>
            <person name="Hiltunen Thoren M."/>
            <person name="Johannesson H."/>
        </authorList>
    </citation>
    <scope>NUCLEOTIDE SEQUENCE</scope>
    <source>
        <strain evidence="2">SMH4131-1</strain>
    </source>
</reference>
<evidence type="ECO:0000256" key="1">
    <source>
        <dbReference type="SAM" id="MobiDB-lite"/>
    </source>
</evidence>
<accession>A0AAE0ILJ9</accession>
<feature type="compositionally biased region" description="Polar residues" evidence="1">
    <location>
        <begin position="66"/>
        <end position="77"/>
    </location>
</feature>
<dbReference type="EMBL" id="JAUEPO010000003">
    <property type="protein sequence ID" value="KAK3327012.1"/>
    <property type="molecule type" value="Genomic_DNA"/>
</dbReference>
<reference evidence="2" key="2">
    <citation type="submission" date="2023-06" db="EMBL/GenBank/DDBJ databases">
        <authorList>
            <consortium name="Lawrence Berkeley National Laboratory"/>
            <person name="Haridas S."/>
            <person name="Hensen N."/>
            <person name="Bonometti L."/>
            <person name="Westerberg I."/>
            <person name="Brannstrom I.O."/>
            <person name="Guillou S."/>
            <person name="Cros-Aarteil S."/>
            <person name="Calhoun S."/>
            <person name="Kuo A."/>
            <person name="Mondo S."/>
            <person name="Pangilinan J."/>
            <person name="Riley R."/>
            <person name="Labutti K."/>
            <person name="Andreopoulos B."/>
            <person name="Lipzen A."/>
            <person name="Chen C."/>
            <person name="Yanf M."/>
            <person name="Daum C."/>
            <person name="Ng V."/>
            <person name="Clum A."/>
            <person name="Steindorff A."/>
            <person name="Ohm R."/>
            <person name="Martin F."/>
            <person name="Silar P."/>
            <person name="Natvig D."/>
            <person name="Lalanne C."/>
            <person name="Gautier V."/>
            <person name="Ament-Velasquez S.L."/>
            <person name="Kruys A."/>
            <person name="Hutchinson M.I."/>
            <person name="Powell A.J."/>
            <person name="Barry K."/>
            <person name="Miller A.N."/>
            <person name="Grigoriev I.V."/>
            <person name="Debuchy R."/>
            <person name="Gladieux P."/>
            <person name="Thoren M.H."/>
            <person name="Johannesson H."/>
        </authorList>
    </citation>
    <scope>NUCLEOTIDE SEQUENCE</scope>
    <source>
        <strain evidence="2">SMH4131-1</strain>
    </source>
</reference>
<dbReference type="AlphaFoldDB" id="A0AAE0ILJ9"/>
<sequence>MGDGMTGGLPLSLLLQLSLPRHEIRQTGTPIDLHTVFHGLLYHVDLAGGAGHTLTRAESAWNGYQFSSHEDSTTSPQVPAPGHDRPPSRFDQPASPGYLFALVMHLVAQRDPEYIDVYGTSGHPGAGLVPGSRIRFWYGDVYGQSSVDHSQPVARRSCWEDGTMPGAVHVAKSGRCLHRLDEIVRASFSLLVSDLPTPLWLGFDERLQV</sequence>
<keyword evidence="3" id="KW-1185">Reference proteome</keyword>
<dbReference type="Proteomes" id="UP001286456">
    <property type="component" value="Unassembled WGS sequence"/>
</dbReference>